<reference evidence="2" key="1">
    <citation type="journal article" date="2015" name="Nature">
        <title>Complex archaea that bridge the gap between prokaryotes and eukaryotes.</title>
        <authorList>
            <person name="Spang A."/>
            <person name="Saw J.H."/>
            <person name="Jorgensen S.L."/>
            <person name="Zaremba-Niedzwiedzka K."/>
            <person name="Martijn J."/>
            <person name="Lind A.E."/>
            <person name="van Eijk R."/>
            <person name="Schleper C."/>
            <person name="Guy L."/>
            <person name="Ettema T.J."/>
        </authorList>
    </citation>
    <scope>NUCLEOTIDE SEQUENCE</scope>
</reference>
<organism evidence="2">
    <name type="scientific">marine sediment metagenome</name>
    <dbReference type="NCBI Taxonomy" id="412755"/>
    <lineage>
        <taxon>unclassified sequences</taxon>
        <taxon>metagenomes</taxon>
        <taxon>ecological metagenomes</taxon>
    </lineage>
</organism>
<keyword evidence="1" id="KW-0472">Membrane</keyword>
<protein>
    <submittedName>
        <fullName evidence="2">Uncharacterized protein</fullName>
    </submittedName>
</protein>
<sequence length="46" mass="5242">MGHLFVKILIVEYAIIVAAYVWQKDWARVCYFIGAIVLSVGVLNMK</sequence>
<dbReference type="EMBL" id="LAZR01002075">
    <property type="protein sequence ID" value="KKN34946.1"/>
    <property type="molecule type" value="Genomic_DNA"/>
</dbReference>
<accession>A0A0F9SD69</accession>
<keyword evidence="1" id="KW-0812">Transmembrane</keyword>
<feature type="transmembrane region" description="Helical" evidence="1">
    <location>
        <begin position="29"/>
        <end position="45"/>
    </location>
</feature>
<evidence type="ECO:0000256" key="1">
    <source>
        <dbReference type="SAM" id="Phobius"/>
    </source>
</evidence>
<evidence type="ECO:0000313" key="2">
    <source>
        <dbReference type="EMBL" id="KKN34946.1"/>
    </source>
</evidence>
<proteinExistence type="predicted"/>
<name>A0A0F9SD69_9ZZZZ</name>
<dbReference type="AlphaFoldDB" id="A0A0F9SD69"/>
<feature type="transmembrane region" description="Helical" evidence="1">
    <location>
        <begin position="6"/>
        <end position="22"/>
    </location>
</feature>
<comment type="caution">
    <text evidence="2">The sequence shown here is derived from an EMBL/GenBank/DDBJ whole genome shotgun (WGS) entry which is preliminary data.</text>
</comment>
<keyword evidence="1" id="KW-1133">Transmembrane helix</keyword>
<gene>
    <name evidence="2" type="ORF">LCGC14_0788870</name>
</gene>